<comment type="caution">
    <text evidence="15">The sequence shown here is derived from an EMBL/GenBank/DDBJ whole genome shotgun (WGS) entry which is preliminary data.</text>
</comment>
<comment type="similarity">
    <text evidence="6 10 11">Belongs to the ribulose-phosphate 3-epimerase family.</text>
</comment>
<evidence type="ECO:0000256" key="3">
    <source>
        <dbReference type="ARBA" id="ARBA00001941"/>
    </source>
</evidence>
<keyword evidence="10 11" id="KW-0119">Carbohydrate metabolism</keyword>
<comment type="cofactor">
    <cofactor evidence="4">
        <name>Zn(2+)</name>
        <dbReference type="ChEBI" id="CHEBI:29105"/>
    </cofactor>
</comment>
<feature type="binding site" evidence="10 14">
    <location>
        <begin position="195"/>
        <end position="196"/>
    </location>
    <ligand>
        <name>substrate</name>
    </ligand>
</feature>
<keyword evidence="13" id="KW-0464">Manganese</keyword>
<evidence type="ECO:0000256" key="12">
    <source>
        <dbReference type="PIRSR" id="PIRSR001461-1"/>
    </source>
</evidence>
<keyword evidence="8 10" id="KW-0479">Metal-binding</keyword>
<dbReference type="SUPFAM" id="SSF51366">
    <property type="entry name" value="Ribulose-phoshate binding barrel"/>
    <property type="match status" value="1"/>
</dbReference>
<dbReference type="AlphaFoldDB" id="A0A940E0U1"/>
<dbReference type="InterPro" id="IPR013785">
    <property type="entry name" value="Aldolase_TIM"/>
</dbReference>
<dbReference type="GO" id="GO:0004750">
    <property type="term" value="F:D-ribulose-phosphate 3-epimerase activity"/>
    <property type="evidence" value="ECO:0007669"/>
    <property type="project" value="UniProtKB-UniRule"/>
</dbReference>
<evidence type="ECO:0000313" key="15">
    <source>
        <dbReference type="EMBL" id="MBO8484533.1"/>
    </source>
</evidence>
<feature type="binding site" evidence="14">
    <location>
        <position position="175"/>
    </location>
    <ligand>
        <name>substrate</name>
    </ligand>
</feature>
<feature type="active site" description="Proton acceptor" evidence="10 12">
    <location>
        <position position="33"/>
    </location>
</feature>
<dbReference type="Pfam" id="PF00834">
    <property type="entry name" value="Ribul_P_3_epim"/>
    <property type="match status" value="1"/>
</dbReference>
<dbReference type="HAMAP" id="MF_02227">
    <property type="entry name" value="RPE"/>
    <property type="match status" value="1"/>
</dbReference>
<dbReference type="Gene3D" id="3.20.20.70">
    <property type="entry name" value="Aldolase class I"/>
    <property type="match status" value="1"/>
</dbReference>
<dbReference type="Proteomes" id="UP000725002">
    <property type="component" value="Unassembled WGS sequence"/>
</dbReference>
<evidence type="ECO:0000256" key="5">
    <source>
        <dbReference type="ARBA" id="ARBA00001954"/>
    </source>
</evidence>
<dbReference type="EC" id="5.1.3.1" evidence="7 10"/>
<protein>
    <recommendedName>
        <fullName evidence="7 10">Ribulose-phosphate 3-epimerase</fullName>
        <ecNumber evidence="7 10">5.1.3.1</ecNumber>
    </recommendedName>
</protein>
<dbReference type="InterPro" id="IPR000056">
    <property type="entry name" value="Ribul_P_3_epim-like"/>
</dbReference>
<evidence type="ECO:0000256" key="4">
    <source>
        <dbReference type="ARBA" id="ARBA00001947"/>
    </source>
</evidence>
<evidence type="ECO:0000256" key="8">
    <source>
        <dbReference type="ARBA" id="ARBA00022723"/>
    </source>
</evidence>
<feature type="binding site" evidence="10 13">
    <location>
        <position position="173"/>
    </location>
    <ligand>
        <name>a divalent metal cation</name>
        <dbReference type="ChEBI" id="CHEBI:60240"/>
    </ligand>
</feature>
<dbReference type="NCBIfam" id="TIGR01163">
    <property type="entry name" value="rpe"/>
    <property type="match status" value="1"/>
</dbReference>
<keyword evidence="13" id="KW-0862">Zinc</keyword>
<evidence type="ECO:0000256" key="7">
    <source>
        <dbReference type="ARBA" id="ARBA00013188"/>
    </source>
</evidence>
<evidence type="ECO:0000313" key="16">
    <source>
        <dbReference type="Proteomes" id="UP000725002"/>
    </source>
</evidence>
<comment type="cofactor">
    <cofactor evidence="3">
        <name>Co(2+)</name>
        <dbReference type="ChEBI" id="CHEBI:48828"/>
    </cofactor>
</comment>
<comment type="catalytic activity">
    <reaction evidence="1 10 11">
        <text>D-ribulose 5-phosphate = D-xylulose 5-phosphate</text>
        <dbReference type="Rhea" id="RHEA:13677"/>
        <dbReference type="ChEBI" id="CHEBI:57737"/>
        <dbReference type="ChEBI" id="CHEBI:58121"/>
        <dbReference type="EC" id="5.1.3.1"/>
    </reaction>
</comment>
<dbReference type="InterPro" id="IPR026019">
    <property type="entry name" value="Ribul_P_3_epim"/>
</dbReference>
<feature type="binding site" evidence="10 14">
    <location>
        <position position="64"/>
    </location>
    <ligand>
        <name>substrate</name>
    </ligand>
</feature>
<evidence type="ECO:0000256" key="10">
    <source>
        <dbReference type="HAMAP-Rule" id="MF_02227"/>
    </source>
</evidence>
<comment type="cofactor">
    <cofactor evidence="2">
        <name>Mn(2+)</name>
        <dbReference type="ChEBI" id="CHEBI:29035"/>
    </cofactor>
</comment>
<evidence type="ECO:0000256" key="9">
    <source>
        <dbReference type="ARBA" id="ARBA00023235"/>
    </source>
</evidence>
<feature type="active site" description="Proton donor" evidence="10 12">
    <location>
        <position position="173"/>
    </location>
</feature>
<evidence type="ECO:0000256" key="1">
    <source>
        <dbReference type="ARBA" id="ARBA00001782"/>
    </source>
</evidence>
<dbReference type="GO" id="GO:0006098">
    <property type="term" value="P:pentose-phosphate shunt"/>
    <property type="evidence" value="ECO:0007669"/>
    <property type="project" value="UniProtKB-UniRule"/>
</dbReference>
<accession>A0A940E0U1</accession>
<comment type="cofactor">
    <cofactor evidence="10 13">
        <name>a divalent metal cation</name>
        <dbReference type="ChEBI" id="CHEBI:60240"/>
    </cofactor>
    <text evidence="10 13">Binds 1 divalent metal cation per subunit.</text>
</comment>
<proteinExistence type="inferred from homology"/>
<dbReference type="GO" id="GO:0046872">
    <property type="term" value="F:metal ion binding"/>
    <property type="evidence" value="ECO:0007669"/>
    <property type="project" value="UniProtKB-UniRule"/>
</dbReference>
<feature type="binding site" evidence="10 14">
    <location>
        <position position="7"/>
    </location>
    <ligand>
        <name>substrate</name>
    </ligand>
</feature>
<reference evidence="15" key="1">
    <citation type="submission" date="2020-10" db="EMBL/GenBank/DDBJ databases">
        <authorList>
            <person name="Gilroy R."/>
        </authorList>
    </citation>
    <scope>NUCLEOTIDE SEQUENCE</scope>
    <source>
        <strain evidence="15">G3-8215</strain>
    </source>
</reference>
<reference evidence="15" key="2">
    <citation type="journal article" date="2021" name="PeerJ">
        <title>Extensive microbial diversity within the chicken gut microbiome revealed by metagenomics and culture.</title>
        <authorList>
            <person name="Gilroy R."/>
            <person name="Ravi A."/>
            <person name="Getino M."/>
            <person name="Pursley I."/>
            <person name="Horton D.L."/>
            <person name="Alikhan N.F."/>
            <person name="Baker D."/>
            <person name="Gharbi K."/>
            <person name="Hall N."/>
            <person name="Watson M."/>
            <person name="Adriaenssens E.M."/>
            <person name="Foster-Nyarko E."/>
            <person name="Jarju S."/>
            <person name="Secka A."/>
            <person name="Antonio M."/>
            <person name="Oren A."/>
            <person name="Chaudhuri R.R."/>
            <person name="La Ragione R."/>
            <person name="Hildebrand F."/>
            <person name="Pallen M.J."/>
        </authorList>
    </citation>
    <scope>NUCLEOTIDE SEQUENCE</scope>
    <source>
        <strain evidence="15">G3-8215</strain>
    </source>
</reference>
<keyword evidence="9 10" id="KW-0413">Isomerase</keyword>
<dbReference type="CDD" id="cd00429">
    <property type="entry name" value="RPE"/>
    <property type="match status" value="1"/>
</dbReference>
<name>A0A940E0U1_9BACT</name>
<dbReference type="PANTHER" id="PTHR11749">
    <property type="entry name" value="RIBULOSE-5-PHOSPHATE-3-EPIMERASE"/>
    <property type="match status" value="1"/>
</dbReference>
<dbReference type="InterPro" id="IPR011060">
    <property type="entry name" value="RibuloseP-bd_barrel"/>
</dbReference>
<gene>
    <name evidence="10 15" type="primary">rpe</name>
    <name evidence="15" type="ORF">IAB75_10560</name>
</gene>
<feature type="binding site" evidence="10 13">
    <location>
        <position position="31"/>
    </location>
    <ligand>
        <name>a divalent metal cation</name>
        <dbReference type="ChEBI" id="CHEBI:60240"/>
    </ligand>
</feature>
<dbReference type="GO" id="GO:0019323">
    <property type="term" value="P:pentose catabolic process"/>
    <property type="evidence" value="ECO:0007669"/>
    <property type="project" value="UniProtKB-UniRule"/>
</dbReference>
<dbReference type="FunFam" id="3.20.20.70:FF:000004">
    <property type="entry name" value="Ribulose-phosphate 3-epimerase"/>
    <property type="match status" value="1"/>
</dbReference>
<dbReference type="NCBIfam" id="NF004076">
    <property type="entry name" value="PRK05581.1-4"/>
    <property type="match status" value="1"/>
</dbReference>
<feature type="binding site" evidence="10">
    <location>
        <begin position="173"/>
        <end position="175"/>
    </location>
    <ligand>
        <name>substrate</name>
    </ligand>
</feature>
<dbReference type="GO" id="GO:0005737">
    <property type="term" value="C:cytoplasm"/>
    <property type="evidence" value="ECO:0007669"/>
    <property type="project" value="UniProtKB-ARBA"/>
</dbReference>
<evidence type="ECO:0000256" key="2">
    <source>
        <dbReference type="ARBA" id="ARBA00001936"/>
    </source>
</evidence>
<dbReference type="PIRSF" id="PIRSF001461">
    <property type="entry name" value="RPE"/>
    <property type="match status" value="1"/>
</dbReference>
<keyword evidence="13" id="KW-0170">Cobalt</keyword>
<evidence type="ECO:0000256" key="6">
    <source>
        <dbReference type="ARBA" id="ARBA00009541"/>
    </source>
</evidence>
<feature type="binding site" evidence="10 14">
    <location>
        <begin position="140"/>
        <end position="143"/>
    </location>
    <ligand>
        <name>substrate</name>
    </ligand>
</feature>
<evidence type="ECO:0000256" key="14">
    <source>
        <dbReference type="PIRSR" id="PIRSR001461-3"/>
    </source>
</evidence>
<feature type="binding site" evidence="10 13">
    <location>
        <position position="64"/>
    </location>
    <ligand>
        <name>a divalent metal cation</name>
        <dbReference type="ChEBI" id="CHEBI:60240"/>
    </ligand>
</feature>
<comment type="pathway">
    <text evidence="10">Carbohydrate degradation.</text>
</comment>
<comment type="cofactor">
    <cofactor evidence="5">
        <name>Fe(2+)</name>
        <dbReference type="ChEBI" id="CHEBI:29033"/>
    </cofactor>
</comment>
<organism evidence="15 16">
    <name type="scientific">Candidatus Cryptobacteroides avicola</name>
    <dbReference type="NCBI Taxonomy" id="2840757"/>
    <lineage>
        <taxon>Bacteria</taxon>
        <taxon>Pseudomonadati</taxon>
        <taxon>Bacteroidota</taxon>
        <taxon>Bacteroidia</taxon>
        <taxon>Bacteroidales</taxon>
        <taxon>Candidatus Cryptobacteroides</taxon>
    </lineage>
</organism>
<evidence type="ECO:0000256" key="11">
    <source>
        <dbReference type="PIRNR" id="PIRNR001461"/>
    </source>
</evidence>
<dbReference type="EMBL" id="JADILV010000077">
    <property type="protein sequence ID" value="MBO8484533.1"/>
    <property type="molecule type" value="Genomic_DNA"/>
</dbReference>
<feature type="binding site" evidence="10 13">
    <location>
        <position position="33"/>
    </location>
    <ligand>
        <name>a divalent metal cation</name>
        <dbReference type="ChEBI" id="CHEBI:60240"/>
    </ligand>
</feature>
<comment type="function">
    <text evidence="10">Catalyzes the reversible epimerization of D-ribulose 5-phosphate to D-xylulose 5-phosphate.</text>
</comment>
<sequence length="212" mass="22692">MALIAPSMLSADFLHLEKDIRTVNSCADIFHLDIMDGVLVPNISYGFPVVEAIASKAEKPMDAHLMIIRPEKYVERFAQTGVSMLSAHLEAMEDPVSVMGQIRSYGIKAGIAFNPDIPVEKVFPYLDSCDFVLVMSVFAGFGGQKFIEATFGRVQALKAEILRRGLDVKIEVDGGVSPANSAALAEAGADILVAGSAVFRSDDPAAAVSAMR</sequence>
<evidence type="ECO:0000256" key="13">
    <source>
        <dbReference type="PIRSR" id="PIRSR001461-2"/>
    </source>
</evidence>